<keyword evidence="3" id="KW-1185">Reference proteome</keyword>
<dbReference type="InterPro" id="IPR051049">
    <property type="entry name" value="Dienelactone_hydrolase-like"/>
</dbReference>
<dbReference type="SUPFAM" id="SSF53474">
    <property type="entry name" value="alpha/beta-Hydrolases"/>
    <property type="match status" value="1"/>
</dbReference>
<dbReference type="PANTHER" id="PTHR46623:SF6">
    <property type="entry name" value="ALPHA_BETA-HYDROLASES SUPERFAMILY PROTEIN"/>
    <property type="match status" value="1"/>
</dbReference>
<organism evidence="2 3">
    <name type="scientific">Solimonas fluminis</name>
    <dbReference type="NCBI Taxonomy" id="2086571"/>
    <lineage>
        <taxon>Bacteria</taxon>
        <taxon>Pseudomonadati</taxon>
        <taxon>Pseudomonadota</taxon>
        <taxon>Gammaproteobacteria</taxon>
        <taxon>Nevskiales</taxon>
        <taxon>Nevskiaceae</taxon>
        <taxon>Solimonas</taxon>
    </lineage>
</organism>
<dbReference type="GO" id="GO:0016787">
    <property type="term" value="F:hydrolase activity"/>
    <property type="evidence" value="ECO:0007669"/>
    <property type="project" value="InterPro"/>
</dbReference>
<dbReference type="OrthoDB" id="9787933at2"/>
<dbReference type="EMBL" id="PSNW01000001">
    <property type="protein sequence ID" value="PPE75582.1"/>
    <property type="molecule type" value="Genomic_DNA"/>
</dbReference>
<feature type="domain" description="Dienelactone hydrolase" evidence="1">
    <location>
        <begin position="72"/>
        <end position="295"/>
    </location>
</feature>
<dbReference type="PANTHER" id="PTHR46623">
    <property type="entry name" value="CARBOXYMETHYLENEBUTENOLIDASE-RELATED"/>
    <property type="match status" value="1"/>
</dbReference>
<comment type="caution">
    <text evidence="2">The sequence shown here is derived from an EMBL/GenBank/DDBJ whole genome shotgun (WGS) entry which is preliminary data.</text>
</comment>
<gene>
    <name evidence="2" type="ORF">C3942_01430</name>
</gene>
<reference evidence="2 3" key="1">
    <citation type="submission" date="2018-02" db="EMBL/GenBank/DDBJ databases">
        <title>Genome sequencing of Solimonas sp. HR-BB.</title>
        <authorList>
            <person name="Lee Y."/>
            <person name="Jeon C.O."/>
        </authorList>
    </citation>
    <scope>NUCLEOTIDE SEQUENCE [LARGE SCALE GENOMIC DNA]</scope>
    <source>
        <strain evidence="2 3">HR-BB</strain>
    </source>
</reference>
<evidence type="ECO:0000313" key="2">
    <source>
        <dbReference type="EMBL" id="PPE75582.1"/>
    </source>
</evidence>
<dbReference type="InterPro" id="IPR006311">
    <property type="entry name" value="TAT_signal"/>
</dbReference>
<dbReference type="Gene3D" id="3.40.50.1820">
    <property type="entry name" value="alpha/beta hydrolase"/>
    <property type="match status" value="1"/>
</dbReference>
<dbReference type="Pfam" id="PF01738">
    <property type="entry name" value="DLH"/>
    <property type="match status" value="1"/>
</dbReference>
<protein>
    <submittedName>
        <fullName evidence="2">Carboxymethylenebutenolidase</fullName>
    </submittedName>
</protein>
<dbReference type="InterPro" id="IPR002925">
    <property type="entry name" value="Dienelactn_hydro"/>
</dbReference>
<dbReference type="RefSeq" id="WP_104228548.1">
    <property type="nucleotide sequence ID" value="NZ_PSNW01000001.1"/>
</dbReference>
<proteinExistence type="predicted"/>
<name>A0A2S5TKW3_9GAMM</name>
<evidence type="ECO:0000313" key="3">
    <source>
        <dbReference type="Proteomes" id="UP000238220"/>
    </source>
</evidence>
<sequence length="297" mass="32006">MDLDEYGLKPLDFSGERIAPANGGFTRRGFLVTTLASGFALASSPVLAQAIKTDAKGLVAGAVEIDVPDGRIPAYRARPAKKGHYPVVLVIQEIFGVHEHIQDVCRRLAKLGYCAVAPEMFARQGDVSKMTDIGQILQQVVSKVPDEQVMSDLDATVAWAGKAEGADTARVGIVGFCWGGRTTWLYAAHNPKVKAGVAYYGLLSGMKSDIKPQDPLDIGSTLKVPVLGLYAAGDAYIPLPQVDQMQKQLVQSGSGSKILVFPGVDHGFHADYRPTYDATAASYAWKLTRDWFREHGA</sequence>
<evidence type="ECO:0000259" key="1">
    <source>
        <dbReference type="Pfam" id="PF01738"/>
    </source>
</evidence>
<dbReference type="Proteomes" id="UP000238220">
    <property type="component" value="Unassembled WGS sequence"/>
</dbReference>
<dbReference type="InterPro" id="IPR029058">
    <property type="entry name" value="AB_hydrolase_fold"/>
</dbReference>
<accession>A0A2S5TKW3</accession>
<dbReference type="AlphaFoldDB" id="A0A2S5TKW3"/>
<dbReference type="PROSITE" id="PS51318">
    <property type="entry name" value="TAT"/>
    <property type="match status" value="1"/>
</dbReference>